<organism evidence="16 17">
    <name type="scientific">Keguizhuia sedimenti</name>
    <dbReference type="NCBI Taxonomy" id="3064264"/>
    <lineage>
        <taxon>Bacteria</taxon>
        <taxon>Pseudomonadati</taxon>
        <taxon>Pseudomonadota</taxon>
        <taxon>Betaproteobacteria</taxon>
        <taxon>Burkholderiales</taxon>
        <taxon>Oxalobacteraceae</taxon>
        <taxon>Keguizhuia</taxon>
    </lineage>
</organism>
<dbReference type="PROSITE" id="PS51192">
    <property type="entry name" value="HELICASE_ATP_BIND_1"/>
    <property type="match status" value="1"/>
</dbReference>
<keyword evidence="5 16" id="KW-0347">Helicase</keyword>
<evidence type="ECO:0000256" key="9">
    <source>
        <dbReference type="ARBA" id="ARBA00034617"/>
    </source>
</evidence>
<dbReference type="InterPro" id="IPR001650">
    <property type="entry name" value="Helicase_C-like"/>
</dbReference>
<dbReference type="InterPro" id="IPR032284">
    <property type="entry name" value="RecQ_Zn-bd"/>
</dbReference>
<dbReference type="InterPro" id="IPR014001">
    <property type="entry name" value="Helicase_ATP-bd"/>
</dbReference>
<evidence type="ECO:0000313" key="16">
    <source>
        <dbReference type="EMBL" id="MDQ9170605.1"/>
    </source>
</evidence>
<keyword evidence="2" id="KW-0479">Metal-binding</keyword>
<keyword evidence="17" id="KW-1185">Reference proteome</keyword>
<dbReference type="EC" id="5.6.2.4" evidence="10"/>
<dbReference type="Pfam" id="PF00271">
    <property type="entry name" value="Helicase_C"/>
    <property type="match status" value="1"/>
</dbReference>
<dbReference type="CDD" id="cd17920">
    <property type="entry name" value="DEXHc_RecQ"/>
    <property type="match status" value="1"/>
</dbReference>
<reference evidence="16 17" key="1">
    <citation type="submission" date="2023-08" db="EMBL/GenBank/DDBJ databases">
        <title>Oxalobacteraceae gen .nov., isolated from river sludge outside the plant.</title>
        <authorList>
            <person name="Zhao S.Y."/>
        </authorList>
    </citation>
    <scope>NUCLEOTIDE SEQUENCE [LARGE SCALE GENOMIC DNA]</scope>
    <source>
        <strain evidence="16 17">R-40</strain>
    </source>
</reference>
<evidence type="ECO:0000256" key="4">
    <source>
        <dbReference type="ARBA" id="ARBA00022801"/>
    </source>
</evidence>
<feature type="region of interest" description="Disordered" evidence="13">
    <location>
        <begin position="1"/>
        <end position="26"/>
    </location>
</feature>
<feature type="domain" description="Helicase ATP-binding" evidence="14">
    <location>
        <begin position="50"/>
        <end position="218"/>
    </location>
</feature>
<name>A0ABU1BNM7_9BURK</name>
<dbReference type="NCBIfam" id="TIGR00614">
    <property type="entry name" value="recQ_fam"/>
    <property type="match status" value="1"/>
</dbReference>
<dbReference type="EMBL" id="JAUYVH010000004">
    <property type="protein sequence ID" value="MDQ9170605.1"/>
    <property type="molecule type" value="Genomic_DNA"/>
</dbReference>
<keyword evidence="7" id="KW-0238">DNA-binding</keyword>
<dbReference type="InterPro" id="IPR011545">
    <property type="entry name" value="DEAD/DEAH_box_helicase_dom"/>
</dbReference>
<evidence type="ECO:0000256" key="3">
    <source>
        <dbReference type="ARBA" id="ARBA00022741"/>
    </source>
</evidence>
<dbReference type="SMART" id="SM00487">
    <property type="entry name" value="DEXDc"/>
    <property type="match status" value="1"/>
</dbReference>
<dbReference type="SMART" id="SM00490">
    <property type="entry name" value="HELICc"/>
    <property type="match status" value="1"/>
</dbReference>
<accession>A0ABU1BNM7</accession>
<evidence type="ECO:0000256" key="12">
    <source>
        <dbReference type="ARBA" id="ARBA00044550"/>
    </source>
</evidence>
<evidence type="ECO:0000256" key="2">
    <source>
        <dbReference type="ARBA" id="ARBA00022723"/>
    </source>
</evidence>
<evidence type="ECO:0000259" key="14">
    <source>
        <dbReference type="PROSITE" id="PS51192"/>
    </source>
</evidence>
<dbReference type="Pfam" id="PF16124">
    <property type="entry name" value="RecQ_Zn_bind"/>
    <property type="match status" value="1"/>
</dbReference>
<dbReference type="PROSITE" id="PS51194">
    <property type="entry name" value="HELICASE_CTER"/>
    <property type="match status" value="1"/>
</dbReference>
<feature type="domain" description="Helicase C-terminal" evidence="15">
    <location>
        <begin position="242"/>
        <end position="391"/>
    </location>
</feature>
<dbReference type="Pfam" id="PF00270">
    <property type="entry name" value="DEAD"/>
    <property type="match status" value="1"/>
</dbReference>
<keyword evidence="3" id="KW-0547">Nucleotide-binding</keyword>
<evidence type="ECO:0000256" key="1">
    <source>
        <dbReference type="ARBA" id="ARBA00005446"/>
    </source>
</evidence>
<evidence type="ECO:0000256" key="7">
    <source>
        <dbReference type="ARBA" id="ARBA00023125"/>
    </source>
</evidence>
<evidence type="ECO:0000256" key="5">
    <source>
        <dbReference type="ARBA" id="ARBA00022806"/>
    </source>
</evidence>
<dbReference type="GO" id="GO:0003678">
    <property type="term" value="F:DNA helicase activity"/>
    <property type="evidence" value="ECO:0007669"/>
    <property type="project" value="UniProtKB-EC"/>
</dbReference>
<evidence type="ECO:0000256" key="8">
    <source>
        <dbReference type="ARBA" id="ARBA00023235"/>
    </source>
</evidence>
<keyword evidence="6" id="KW-0067">ATP-binding</keyword>
<dbReference type="RefSeq" id="WP_338436535.1">
    <property type="nucleotide sequence ID" value="NZ_JAUYVH010000004.1"/>
</dbReference>
<dbReference type="SUPFAM" id="SSF52540">
    <property type="entry name" value="P-loop containing nucleoside triphosphate hydrolases"/>
    <property type="match status" value="1"/>
</dbReference>
<dbReference type="InterPro" id="IPR027417">
    <property type="entry name" value="P-loop_NTPase"/>
</dbReference>
<keyword evidence="8" id="KW-0413">Isomerase</keyword>
<evidence type="ECO:0000256" key="11">
    <source>
        <dbReference type="ARBA" id="ARBA00044535"/>
    </source>
</evidence>
<dbReference type="InterPro" id="IPR036388">
    <property type="entry name" value="WH-like_DNA-bd_sf"/>
</dbReference>
<evidence type="ECO:0000259" key="15">
    <source>
        <dbReference type="PROSITE" id="PS51194"/>
    </source>
</evidence>
<comment type="catalytic activity">
    <reaction evidence="9">
        <text>Couples ATP hydrolysis with the unwinding of duplex DNA by translocating in the 3'-5' direction.</text>
        <dbReference type="EC" id="5.6.2.4"/>
    </reaction>
</comment>
<evidence type="ECO:0000313" key="17">
    <source>
        <dbReference type="Proteomes" id="UP001225596"/>
    </source>
</evidence>
<evidence type="ECO:0000256" key="13">
    <source>
        <dbReference type="SAM" id="MobiDB-lite"/>
    </source>
</evidence>
<comment type="similarity">
    <text evidence="1">Belongs to the helicase family. RecQ subfamily.</text>
</comment>
<dbReference type="Proteomes" id="UP001225596">
    <property type="component" value="Unassembled WGS sequence"/>
</dbReference>
<protein>
    <recommendedName>
        <fullName evidence="11">ATP-dependent DNA helicase RecQ</fullName>
        <ecNumber evidence="10">5.6.2.4</ecNumber>
    </recommendedName>
    <alternativeName>
        <fullName evidence="12">DNA 3'-5' helicase RecQ</fullName>
    </alternativeName>
</protein>
<evidence type="ECO:0000256" key="10">
    <source>
        <dbReference type="ARBA" id="ARBA00034808"/>
    </source>
</evidence>
<dbReference type="GO" id="GO:0016787">
    <property type="term" value="F:hydrolase activity"/>
    <property type="evidence" value="ECO:0007669"/>
    <property type="project" value="UniProtKB-KW"/>
</dbReference>
<sequence>MRVTEDSRNSKGVSLPAPQDKHSGLPYGLKRTLKDTFGLTELRPGQRAVIDSVLDGHNTLAIMPTGSGKSLCYQLPALRMPGMTIVVSPLIALMKDQAEKLEDIGVDTAQLNSTLNVEEEKTALEDVEQENKEIVFVTPERLATPEFLSTLRQGKIDLLVIDEAHCISKWGHDFRPSYLMLQGALQSLGHPPVLALTATATKEVIEDIAHQLGIADMRIVNTGIYRPNLHYSVVHATSEEEKIKLAVEIVQNSDGCGIIYAATIRTAEQIHAALLHAGENPSIYHGQMPTKQRTCNQDLFMEGHSRIMVATNAFGMGIDKPDIRFVLHFHIPASLEAYYQESGRAGRDGQNAACILLYHTGDKRVQQFFLAKHYPDASAIAPVYSVLKTLASHEEAVSISALHKELEQDYSLLKLQVILKLLIDGGIADQNDALEYRVLDKNAKTSKLEQLAETYSHKKENDRKSLERMVFYAQTGFCRWKVMLEYFDETADWERCGNCDNCLHPPEESLSMPMELPDETLRKPDVPVQRNTTFSKGENVMVPKYGVGQVVSSENDQIKIVFPNSQTRTFLARYVKKSDKAADNSQ</sequence>
<keyword evidence="4 16" id="KW-0378">Hydrolase</keyword>
<gene>
    <name evidence="16" type="ORF">Q8A64_09300</name>
</gene>
<proteinExistence type="inferred from homology"/>
<dbReference type="Gene3D" id="1.10.10.10">
    <property type="entry name" value="Winged helix-like DNA-binding domain superfamily/Winged helix DNA-binding domain"/>
    <property type="match status" value="1"/>
</dbReference>
<evidence type="ECO:0000256" key="6">
    <source>
        <dbReference type="ARBA" id="ARBA00022840"/>
    </source>
</evidence>
<dbReference type="PANTHER" id="PTHR13710">
    <property type="entry name" value="DNA HELICASE RECQ FAMILY MEMBER"/>
    <property type="match status" value="1"/>
</dbReference>
<comment type="caution">
    <text evidence="16">The sequence shown here is derived from an EMBL/GenBank/DDBJ whole genome shotgun (WGS) entry which is preliminary data.</text>
</comment>
<dbReference type="Gene3D" id="3.40.50.300">
    <property type="entry name" value="P-loop containing nucleotide triphosphate hydrolases"/>
    <property type="match status" value="2"/>
</dbReference>
<dbReference type="InterPro" id="IPR004589">
    <property type="entry name" value="DNA_helicase_ATP-dep_RecQ"/>
</dbReference>
<dbReference type="PANTHER" id="PTHR13710:SF105">
    <property type="entry name" value="ATP-DEPENDENT DNA HELICASE Q1"/>
    <property type="match status" value="1"/>
</dbReference>